<sequence>MPTFDGENPDGWILQAERFFACHGYEDDEKIEAAFISFSVLDRLTRRDNFRVQETIYQVTGTNKSCGSSCATKYILKWPTSIVESRIRIHWPRNVNEAMEIVQDIEDKNRKTWSTPNRSHEHAIILQPKTTPINVKSYRYAYSQKDYIEKLMSNMLTMGIIQPTTSSLVLLVRKKDGSWRFCVDDRALNRVTIPDKFPMSVIDELLDELHTALIFSKLDFKSGYHQI</sequence>
<dbReference type="SUPFAM" id="SSF56672">
    <property type="entry name" value="DNA/RNA polymerases"/>
    <property type="match status" value="1"/>
</dbReference>
<dbReference type="AlphaFoldDB" id="A0A803QJE3"/>
<protein>
    <recommendedName>
        <fullName evidence="1">Reverse transcriptase domain-containing protein</fullName>
    </recommendedName>
</protein>
<evidence type="ECO:0000313" key="3">
    <source>
        <dbReference type="Proteomes" id="UP000596661"/>
    </source>
</evidence>
<dbReference type="Proteomes" id="UP000596661">
    <property type="component" value="Unassembled WGS sequence"/>
</dbReference>
<dbReference type="PANTHER" id="PTHR24559:SF450">
    <property type="entry name" value="RNA-DIRECTED DNA POLYMERASE HOMOLOG"/>
    <property type="match status" value="1"/>
</dbReference>
<dbReference type="PANTHER" id="PTHR24559">
    <property type="entry name" value="TRANSPOSON TY3-I GAG-POL POLYPROTEIN"/>
    <property type="match status" value="1"/>
</dbReference>
<reference evidence="2" key="1">
    <citation type="submission" date="2021-03" db="UniProtKB">
        <authorList>
            <consortium name="EnsemblPlants"/>
        </authorList>
    </citation>
    <scope>IDENTIFICATION</scope>
</reference>
<dbReference type="InterPro" id="IPR043128">
    <property type="entry name" value="Rev_trsase/Diguanyl_cyclase"/>
</dbReference>
<dbReference type="InterPro" id="IPR000477">
    <property type="entry name" value="RT_dom"/>
</dbReference>
<proteinExistence type="predicted"/>
<name>A0A803QJE3_CANSA</name>
<dbReference type="Gramene" id="evm.model.10.1340">
    <property type="protein sequence ID" value="cds.evm.model.10.1340"/>
    <property type="gene ID" value="evm.TU.10.1340"/>
</dbReference>
<feature type="domain" description="Reverse transcriptase" evidence="1">
    <location>
        <begin position="172"/>
        <end position="227"/>
    </location>
</feature>
<dbReference type="Gene3D" id="3.10.10.10">
    <property type="entry name" value="HIV Type 1 Reverse Transcriptase, subunit A, domain 1"/>
    <property type="match status" value="1"/>
</dbReference>
<evidence type="ECO:0000259" key="1">
    <source>
        <dbReference type="Pfam" id="PF00078"/>
    </source>
</evidence>
<dbReference type="InterPro" id="IPR043502">
    <property type="entry name" value="DNA/RNA_pol_sf"/>
</dbReference>
<accession>A0A803QJE3</accession>
<dbReference type="Gene3D" id="3.30.70.270">
    <property type="match status" value="1"/>
</dbReference>
<dbReference type="EnsemblPlants" id="evm.model.10.1340">
    <property type="protein sequence ID" value="cds.evm.model.10.1340"/>
    <property type="gene ID" value="evm.TU.10.1340"/>
</dbReference>
<evidence type="ECO:0000313" key="2">
    <source>
        <dbReference type="EnsemblPlants" id="cds.evm.model.10.1340"/>
    </source>
</evidence>
<dbReference type="EMBL" id="UZAU01000821">
    <property type="status" value="NOT_ANNOTATED_CDS"/>
    <property type="molecule type" value="Genomic_DNA"/>
</dbReference>
<dbReference type="CDD" id="cd01647">
    <property type="entry name" value="RT_LTR"/>
    <property type="match status" value="1"/>
</dbReference>
<organism evidence="2 3">
    <name type="scientific">Cannabis sativa</name>
    <name type="common">Hemp</name>
    <name type="synonym">Marijuana</name>
    <dbReference type="NCBI Taxonomy" id="3483"/>
    <lineage>
        <taxon>Eukaryota</taxon>
        <taxon>Viridiplantae</taxon>
        <taxon>Streptophyta</taxon>
        <taxon>Embryophyta</taxon>
        <taxon>Tracheophyta</taxon>
        <taxon>Spermatophyta</taxon>
        <taxon>Magnoliopsida</taxon>
        <taxon>eudicotyledons</taxon>
        <taxon>Gunneridae</taxon>
        <taxon>Pentapetalae</taxon>
        <taxon>rosids</taxon>
        <taxon>fabids</taxon>
        <taxon>Rosales</taxon>
        <taxon>Cannabaceae</taxon>
        <taxon>Cannabis</taxon>
    </lineage>
</organism>
<dbReference type="InterPro" id="IPR053134">
    <property type="entry name" value="RNA-dir_DNA_polymerase"/>
</dbReference>
<dbReference type="Pfam" id="PF00078">
    <property type="entry name" value="RVT_1"/>
    <property type="match status" value="1"/>
</dbReference>
<keyword evidence="3" id="KW-1185">Reference proteome</keyword>